<feature type="domain" description="Secretion system C-terminal sorting" evidence="3">
    <location>
        <begin position="612"/>
        <end position="687"/>
    </location>
</feature>
<feature type="chain" id="PRO_5024875253" evidence="2">
    <location>
        <begin position="21"/>
        <end position="689"/>
    </location>
</feature>
<evidence type="ECO:0000313" key="5">
    <source>
        <dbReference type="Proteomes" id="UP000326570"/>
    </source>
</evidence>
<dbReference type="InterPro" id="IPR036278">
    <property type="entry name" value="Sialidase_sf"/>
</dbReference>
<feature type="compositionally biased region" description="Low complexity" evidence="1">
    <location>
        <begin position="53"/>
        <end position="62"/>
    </location>
</feature>
<evidence type="ECO:0000313" key="4">
    <source>
        <dbReference type="EMBL" id="KAA9340294.1"/>
    </source>
</evidence>
<proteinExistence type="predicted"/>
<dbReference type="Proteomes" id="UP000326570">
    <property type="component" value="Unassembled WGS sequence"/>
</dbReference>
<dbReference type="Pfam" id="PF18962">
    <property type="entry name" value="Por_Secre_tail"/>
    <property type="match status" value="1"/>
</dbReference>
<protein>
    <submittedName>
        <fullName evidence="4">T9SS type A sorting domain-containing protein</fullName>
    </submittedName>
</protein>
<dbReference type="NCBIfam" id="TIGR04183">
    <property type="entry name" value="Por_Secre_tail"/>
    <property type="match status" value="1"/>
</dbReference>
<gene>
    <name evidence="4" type="ORF">F0P94_08075</name>
</gene>
<sequence length="689" mass="72914">MMKKLLFLGLAFSASLGVNAQDALKARVDRNALKAAAATKHIPGETSTSKPTKANASNSKKAQAPGSLGTQIGKTYYDLMSNSSVGNRTLRHADGTISAVWTETCTGGQNPSFNSRGAGYNYYNGTTWVEGPTSTPNVFNGTCNDLYGVASKRTGWPEIVLLNNNKEAIITHSNDGLNITSRTTKGTGGLAAWGATTDLAFSKNIGGVTGNAGTWPRAASNRDTLHVIYAVNNTTTPANATINGIQVPMAYARSTNGGTTWDKQNVYLPGLKGVQANDPSSYSSESFFGIGGDDYAIAVKGKTVAIVTGSMGDPWTLWKSTDNGTTFTRTLIHAITPLDTMHVNNADLDTAALTNDGGHAVVIDNNGQVHVWAGLILSAIQVKPKPLSAGGGTYFRSKSSWFANATSGLLYWNEGMGSNIPKFEDLLIADLEDVHPDNSAGDFFGTGSSAAGTNRPYGALGLVSMPNAAVGAPGTPFANKLYLVYTAMVEGTSNNLTPTGQGFRDLYFMVRENNGTWVGPVNITRKLDLEGNGTSAAENFYESVFPSAHHEVAADGKLHFTFMSDDEPGMTLGADADQEDENAIMYYALDVVGIVSGTKKEVAANVNSISAYPNPTNAKVTFNIDLKKNANVSVRVMNIMGQEVANISASQMAAGKNEVSVDMSKFANGVYLYTVSSDNFTVTNRIVKQ</sequence>
<dbReference type="EMBL" id="VTWT01000003">
    <property type="protein sequence ID" value="KAA9340294.1"/>
    <property type="molecule type" value="Genomic_DNA"/>
</dbReference>
<dbReference type="SUPFAM" id="SSF50939">
    <property type="entry name" value="Sialidases"/>
    <property type="match status" value="1"/>
</dbReference>
<accession>A0A5N1J1J7</accession>
<organism evidence="4 5">
    <name type="scientific">Adhaeribacter soli</name>
    <dbReference type="NCBI Taxonomy" id="2607655"/>
    <lineage>
        <taxon>Bacteria</taxon>
        <taxon>Pseudomonadati</taxon>
        <taxon>Bacteroidota</taxon>
        <taxon>Cytophagia</taxon>
        <taxon>Cytophagales</taxon>
        <taxon>Hymenobacteraceae</taxon>
        <taxon>Adhaeribacter</taxon>
    </lineage>
</organism>
<dbReference type="InterPro" id="IPR026444">
    <property type="entry name" value="Secre_tail"/>
</dbReference>
<evidence type="ECO:0000256" key="2">
    <source>
        <dbReference type="SAM" id="SignalP"/>
    </source>
</evidence>
<dbReference type="Gene3D" id="2.60.40.4070">
    <property type="match status" value="1"/>
</dbReference>
<keyword evidence="5" id="KW-1185">Reference proteome</keyword>
<evidence type="ECO:0000259" key="3">
    <source>
        <dbReference type="Pfam" id="PF18962"/>
    </source>
</evidence>
<reference evidence="4 5" key="1">
    <citation type="submission" date="2019-09" db="EMBL/GenBank/DDBJ databases">
        <title>Genome sequence of Adhaeribacter sp. M2.</title>
        <authorList>
            <person name="Srinivasan S."/>
        </authorList>
    </citation>
    <scope>NUCLEOTIDE SEQUENCE [LARGE SCALE GENOMIC DNA]</scope>
    <source>
        <strain evidence="4 5">M2</strain>
    </source>
</reference>
<dbReference type="RefSeq" id="WP_150903365.1">
    <property type="nucleotide sequence ID" value="NZ_VTWT01000003.1"/>
</dbReference>
<comment type="caution">
    <text evidence="4">The sequence shown here is derived from an EMBL/GenBank/DDBJ whole genome shotgun (WGS) entry which is preliminary data.</text>
</comment>
<name>A0A5N1J1J7_9BACT</name>
<dbReference type="AlphaFoldDB" id="A0A5N1J1J7"/>
<feature type="region of interest" description="Disordered" evidence="1">
    <location>
        <begin position="39"/>
        <end position="67"/>
    </location>
</feature>
<keyword evidence="2" id="KW-0732">Signal</keyword>
<feature type="signal peptide" evidence="2">
    <location>
        <begin position="1"/>
        <end position="20"/>
    </location>
</feature>
<evidence type="ECO:0000256" key="1">
    <source>
        <dbReference type="SAM" id="MobiDB-lite"/>
    </source>
</evidence>